<sequence>MEQRFIRRKASVIMSFHRSPDLPVNAVNDKVLSVIESLSSQPDSPAPAVMVKCFVVSMTQKLGYTSFIAAALIHLQSLINDKAASVMRVALSQNLIHS</sequence>
<protein>
    <submittedName>
        <fullName evidence="1">Uncharacterized protein</fullName>
    </submittedName>
</protein>
<evidence type="ECO:0000313" key="2">
    <source>
        <dbReference type="Proteomes" id="UP000499080"/>
    </source>
</evidence>
<organism evidence="1 2">
    <name type="scientific">Araneus ventricosus</name>
    <name type="common">Orbweaver spider</name>
    <name type="synonym">Epeira ventricosa</name>
    <dbReference type="NCBI Taxonomy" id="182803"/>
    <lineage>
        <taxon>Eukaryota</taxon>
        <taxon>Metazoa</taxon>
        <taxon>Ecdysozoa</taxon>
        <taxon>Arthropoda</taxon>
        <taxon>Chelicerata</taxon>
        <taxon>Arachnida</taxon>
        <taxon>Araneae</taxon>
        <taxon>Araneomorphae</taxon>
        <taxon>Entelegynae</taxon>
        <taxon>Araneoidea</taxon>
        <taxon>Araneidae</taxon>
        <taxon>Araneus</taxon>
    </lineage>
</organism>
<proteinExistence type="predicted"/>
<comment type="caution">
    <text evidence="1">The sequence shown here is derived from an EMBL/GenBank/DDBJ whole genome shotgun (WGS) entry which is preliminary data.</text>
</comment>
<name>A0A4Y2WBP7_ARAVE</name>
<dbReference type="Proteomes" id="UP000499080">
    <property type="component" value="Unassembled WGS sequence"/>
</dbReference>
<dbReference type="AlphaFoldDB" id="A0A4Y2WBP7"/>
<accession>A0A4Y2WBP7</accession>
<reference evidence="1 2" key="1">
    <citation type="journal article" date="2019" name="Sci. Rep.">
        <title>Orb-weaving spider Araneus ventricosus genome elucidates the spidroin gene catalogue.</title>
        <authorList>
            <person name="Kono N."/>
            <person name="Nakamura H."/>
            <person name="Ohtoshi R."/>
            <person name="Moran D.A.P."/>
            <person name="Shinohara A."/>
            <person name="Yoshida Y."/>
            <person name="Fujiwara M."/>
            <person name="Mori M."/>
            <person name="Tomita M."/>
            <person name="Arakawa K."/>
        </authorList>
    </citation>
    <scope>NUCLEOTIDE SEQUENCE [LARGE SCALE GENOMIC DNA]</scope>
</reference>
<evidence type="ECO:0000313" key="1">
    <source>
        <dbReference type="EMBL" id="GBO34895.1"/>
    </source>
</evidence>
<gene>
    <name evidence="1" type="ORF">AVEN_231819_1</name>
</gene>
<keyword evidence="2" id="KW-1185">Reference proteome</keyword>
<dbReference type="EMBL" id="BGPR01058808">
    <property type="protein sequence ID" value="GBO34895.1"/>
    <property type="molecule type" value="Genomic_DNA"/>
</dbReference>